<evidence type="ECO:0000313" key="4">
    <source>
        <dbReference type="WBParaSite" id="scaffold34103_cov247.g21182"/>
    </source>
</evidence>
<evidence type="ECO:0000313" key="3">
    <source>
        <dbReference type="Proteomes" id="UP000887561"/>
    </source>
</evidence>
<reference evidence="4" key="1">
    <citation type="submission" date="2022-11" db="UniProtKB">
        <authorList>
            <consortium name="WormBaseParasite"/>
        </authorList>
    </citation>
    <scope>IDENTIFICATION</scope>
</reference>
<feature type="region of interest" description="Disordered" evidence="2">
    <location>
        <begin position="166"/>
        <end position="186"/>
    </location>
</feature>
<name>A0A915M820_MELJA</name>
<feature type="coiled-coil region" evidence="1">
    <location>
        <begin position="9"/>
        <end position="43"/>
    </location>
</feature>
<organism evidence="3 4">
    <name type="scientific">Meloidogyne javanica</name>
    <name type="common">Root-knot nematode worm</name>
    <dbReference type="NCBI Taxonomy" id="6303"/>
    <lineage>
        <taxon>Eukaryota</taxon>
        <taxon>Metazoa</taxon>
        <taxon>Ecdysozoa</taxon>
        <taxon>Nematoda</taxon>
        <taxon>Chromadorea</taxon>
        <taxon>Rhabditida</taxon>
        <taxon>Tylenchina</taxon>
        <taxon>Tylenchomorpha</taxon>
        <taxon>Tylenchoidea</taxon>
        <taxon>Meloidogynidae</taxon>
        <taxon>Meloidogyninae</taxon>
        <taxon>Meloidogyne</taxon>
        <taxon>Meloidogyne incognita group</taxon>
    </lineage>
</organism>
<feature type="compositionally biased region" description="Polar residues" evidence="2">
    <location>
        <begin position="167"/>
        <end position="186"/>
    </location>
</feature>
<dbReference type="WBParaSite" id="scaffold34103_cov247.g21182">
    <property type="protein sequence ID" value="scaffold34103_cov247.g21182"/>
    <property type="gene ID" value="scaffold34103_cov247.g21182"/>
</dbReference>
<proteinExistence type="predicted"/>
<sequence length="201" mass="22326">MKVTEDAEQNGDKEKVRDLQHQINDLEEKAKKIENQRTKNLSAVTAINQRNRDHMKQIFLSAEHMQNNEHFRVRDDDPFTRKSARMKLVTGVARTKTDGEGLDVTTGSISTDSSFSGSPSILNKSSSAVLPPPGDLFSAHGIDINIDLDKVLPVTSAISLRAPPIASVSSTGSQYPQRVSQKSSRTLTLEEYKRKYSSRLT</sequence>
<keyword evidence="1" id="KW-0175">Coiled coil</keyword>
<dbReference type="Proteomes" id="UP000887561">
    <property type="component" value="Unplaced"/>
</dbReference>
<protein>
    <submittedName>
        <fullName evidence="4">Uncharacterized protein</fullName>
    </submittedName>
</protein>
<evidence type="ECO:0000256" key="1">
    <source>
        <dbReference type="SAM" id="Coils"/>
    </source>
</evidence>
<evidence type="ECO:0000256" key="2">
    <source>
        <dbReference type="SAM" id="MobiDB-lite"/>
    </source>
</evidence>
<accession>A0A915M820</accession>
<keyword evidence="3" id="KW-1185">Reference proteome</keyword>
<dbReference type="AlphaFoldDB" id="A0A915M820"/>